<dbReference type="InterPro" id="IPR004045">
    <property type="entry name" value="Glutathione_S-Trfase_N"/>
</dbReference>
<proteinExistence type="predicted"/>
<sequence>MARYRLHCVGASGNSFKVALFLNCAGLDWEPVGVDFAGGEIRRPGWRAATNVMGEVPVLEADGRHMSQSGAILMWLAETHGLFRPTSEEAFETMRWLLFDNHKFTSNFAQHRFQRCFMPEPAHPAVLAYLRARTESAFSIVDRHLAQRCFMLGDRPTIVDFSLLGYLYYPREETGFDLASAFPAIDGWRRRVAELPGWKPPYEMMPVGNSPPLHL</sequence>
<feature type="domain" description="GST N-terminal" evidence="1">
    <location>
        <begin position="2"/>
        <end position="84"/>
    </location>
</feature>
<dbReference type="OrthoDB" id="9810080at2"/>
<evidence type="ECO:0000259" key="2">
    <source>
        <dbReference type="PROSITE" id="PS50405"/>
    </source>
</evidence>
<keyword evidence="3" id="KW-0808">Transferase</keyword>
<evidence type="ECO:0000259" key="1">
    <source>
        <dbReference type="PROSITE" id="PS50404"/>
    </source>
</evidence>
<dbReference type="EMBL" id="VITW01000001">
    <property type="protein sequence ID" value="TWB84032.1"/>
    <property type="molecule type" value="Genomic_DNA"/>
</dbReference>
<comment type="caution">
    <text evidence="3">The sequence shown here is derived from an EMBL/GenBank/DDBJ whole genome shotgun (WGS) entry which is preliminary data.</text>
</comment>
<feature type="domain" description="GST C-terminal" evidence="2">
    <location>
        <begin position="86"/>
        <end position="215"/>
    </location>
</feature>
<dbReference type="InterPro" id="IPR010987">
    <property type="entry name" value="Glutathione-S-Trfase_C-like"/>
</dbReference>
<name>A0A560KLN9_9BRAD</name>
<dbReference type="Pfam" id="PF00043">
    <property type="entry name" value="GST_C"/>
    <property type="match status" value="1"/>
</dbReference>
<dbReference type="Pfam" id="PF13417">
    <property type="entry name" value="GST_N_3"/>
    <property type="match status" value="1"/>
</dbReference>
<dbReference type="AlphaFoldDB" id="A0A560KLN9"/>
<accession>A0A560KLN9</accession>
<dbReference type="CDD" id="cd03056">
    <property type="entry name" value="GST_N_4"/>
    <property type="match status" value="1"/>
</dbReference>
<dbReference type="Proteomes" id="UP000315914">
    <property type="component" value="Unassembled WGS sequence"/>
</dbReference>
<dbReference type="InterPro" id="IPR004046">
    <property type="entry name" value="GST_C"/>
</dbReference>
<dbReference type="SUPFAM" id="SSF47616">
    <property type="entry name" value="GST C-terminal domain-like"/>
    <property type="match status" value="1"/>
</dbReference>
<dbReference type="InterPro" id="IPR040079">
    <property type="entry name" value="Glutathione_S-Trfase"/>
</dbReference>
<dbReference type="STRING" id="1399419.A5906_02130"/>
<dbReference type="SFLD" id="SFLDS00019">
    <property type="entry name" value="Glutathione_Transferase_(cytos"/>
    <property type="match status" value="1"/>
</dbReference>
<organism evidence="3 4">
    <name type="scientific">Bradyrhizobium sacchari</name>
    <dbReference type="NCBI Taxonomy" id="1399419"/>
    <lineage>
        <taxon>Bacteria</taxon>
        <taxon>Pseudomonadati</taxon>
        <taxon>Pseudomonadota</taxon>
        <taxon>Alphaproteobacteria</taxon>
        <taxon>Hyphomicrobiales</taxon>
        <taxon>Nitrobacteraceae</taxon>
        <taxon>Bradyrhizobium</taxon>
    </lineage>
</organism>
<dbReference type="SUPFAM" id="SSF52833">
    <property type="entry name" value="Thioredoxin-like"/>
    <property type="match status" value="1"/>
</dbReference>
<protein>
    <submittedName>
        <fullName evidence="3">Glutathione S-transferase</fullName>
    </submittedName>
</protein>
<keyword evidence="4" id="KW-1185">Reference proteome</keyword>
<dbReference type="PANTHER" id="PTHR44051:SF2">
    <property type="entry name" value="HYPOTHETICAL GLUTATHIONE S-TRANSFERASE LIKE PROTEIN"/>
    <property type="match status" value="1"/>
</dbReference>
<gene>
    <name evidence="3" type="ORF">FBZ95_101475</name>
</gene>
<dbReference type="Gene3D" id="1.20.1050.10">
    <property type="match status" value="1"/>
</dbReference>
<evidence type="ECO:0000313" key="3">
    <source>
        <dbReference type="EMBL" id="TWB84032.1"/>
    </source>
</evidence>
<dbReference type="Gene3D" id="3.40.30.10">
    <property type="entry name" value="Glutaredoxin"/>
    <property type="match status" value="1"/>
</dbReference>
<reference evidence="3 4" key="1">
    <citation type="submission" date="2019-06" db="EMBL/GenBank/DDBJ databases">
        <title>Genomic Encyclopedia of Type Strains, Phase IV (KMG-V): Genome sequencing to study the core and pangenomes of soil and plant-associated prokaryotes.</title>
        <authorList>
            <person name="Whitman W."/>
        </authorList>
    </citation>
    <scope>NUCLEOTIDE SEQUENCE [LARGE SCALE GENOMIC DNA]</scope>
    <source>
        <strain evidence="3 4">BR 10556</strain>
    </source>
</reference>
<dbReference type="GO" id="GO:0016740">
    <property type="term" value="F:transferase activity"/>
    <property type="evidence" value="ECO:0007669"/>
    <property type="project" value="UniProtKB-KW"/>
</dbReference>
<dbReference type="InterPro" id="IPR036282">
    <property type="entry name" value="Glutathione-S-Trfase_C_sf"/>
</dbReference>
<dbReference type="PROSITE" id="PS50404">
    <property type="entry name" value="GST_NTER"/>
    <property type="match status" value="1"/>
</dbReference>
<dbReference type="InterPro" id="IPR036249">
    <property type="entry name" value="Thioredoxin-like_sf"/>
</dbReference>
<dbReference type="PANTHER" id="PTHR44051">
    <property type="entry name" value="GLUTATHIONE S-TRANSFERASE-RELATED"/>
    <property type="match status" value="1"/>
</dbReference>
<dbReference type="RefSeq" id="WP_080137785.1">
    <property type="nucleotide sequence ID" value="NZ_LWIG01000026.1"/>
</dbReference>
<dbReference type="PROSITE" id="PS50405">
    <property type="entry name" value="GST_CTER"/>
    <property type="match status" value="1"/>
</dbReference>
<evidence type="ECO:0000313" key="4">
    <source>
        <dbReference type="Proteomes" id="UP000315914"/>
    </source>
</evidence>